<feature type="compositionally biased region" description="Polar residues" evidence="1">
    <location>
        <begin position="360"/>
        <end position="369"/>
    </location>
</feature>
<feature type="compositionally biased region" description="Low complexity" evidence="1">
    <location>
        <begin position="1"/>
        <end position="17"/>
    </location>
</feature>
<feature type="region of interest" description="Disordered" evidence="1">
    <location>
        <begin position="220"/>
        <end position="327"/>
    </location>
</feature>
<protein>
    <submittedName>
        <fullName evidence="2">Uncharacterized protein</fullName>
    </submittedName>
</protein>
<reference evidence="2" key="1">
    <citation type="journal article" date="2023" name="Mol. Phylogenet. Evol.">
        <title>Genome-scale phylogeny and comparative genomics of the fungal order Sordariales.</title>
        <authorList>
            <person name="Hensen N."/>
            <person name="Bonometti L."/>
            <person name="Westerberg I."/>
            <person name="Brannstrom I.O."/>
            <person name="Guillou S."/>
            <person name="Cros-Aarteil S."/>
            <person name="Calhoun S."/>
            <person name="Haridas S."/>
            <person name="Kuo A."/>
            <person name="Mondo S."/>
            <person name="Pangilinan J."/>
            <person name="Riley R."/>
            <person name="LaButti K."/>
            <person name="Andreopoulos B."/>
            <person name="Lipzen A."/>
            <person name="Chen C."/>
            <person name="Yan M."/>
            <person name="Daum C."/>
            <person name="Ng V."/>
            <person name="Clum A."/>
            <person name="Steindorff A."/>
            <person name="Ohm R.A."/>
            <person name="Martin F."/>
            <person name="Silar P."/>
            <person name="Natvig D.O."/>
            <person name="Lalanne C."/>
            <person name="Gautier V."/>
            <person name="Ament-Velasquez S.L."/>
            <person name="Kruys A."/>
            <person name="Hutchinson M.I."/>
            <person name="Powell A.J."/>
            <person name="Barry K."/>
            <person name="Miller A.N."/>
            <person name="Grigoriev I.V."/>
            <person name="Debuchy R."/>
            <person name="Gladieux P."/>
            <person name="Hiltunen Thoren M."/>
            <person name="Johannesson H."/>
        </authorList>
    </citation>
    <scope>NUCLEOTIDE SEQUENCE</scope>
    <source>
        <strain evidence="2">CBS 731.68</strain>
    </source>
</reference>
<dbReference type="AlphaFoldDB" id="A0AAN6U3G2"/>
<organism evidence="2 3">
    <name type="scientific">Parathielavia appendiculata</name>
    <dbReference type="NCBI Taxonomy" id="2587402"/>
    <lineage>
        <taxon>Eukaryota</taxon>
        <taxon>Fungi</taxon>
        <taxon>Dikarya</taxon>
        <taxon>Ascomycota</taxon>
        <taxon>Pezizomycotina</taxon>
        <taxon>Sordariomycetes</taxon>
        <taxon>Sordariomycetidae</taxon>
        <taxon>Sordariales</taxon>
        <taxon>Chaetomiaceae</taxon>
        <taxon>Parathielavia</taxon>
    </lineage>
</organism>
<accession>A0AAN6U3G2</accession>
<evidence type="ECO:0000313" key="2">
    <source>
        <dbReference type="EMBL" id="KAK4124441.1"/>
    </source>
</evidence>
<feature type="compositionally biased region" description="Low complexity" evidence="1">
    <location>
        <begin position="38"/>
        <end position="54"/>
    </location>
</feature>
<keyword evidence="3" id="KW-1185">Reference proteome</keyword>
<sequence length="369" mass="37022">MAQPQQPPSQTSQAQTSHPMLINLPGPPSNPDTPSEMPGTPTSTTTSLSGLSTTAIKDGHRGALHRGGHQHSSSTNTLEAERADRISRLAGLSTVSTLRGLPPGPAQHNANPHQTTLASTGLPPNTTAAAVAGGLTPAYFDAAGQPVAATKVSTVGSASETESLGGNTSTTTEGGGDGSTLGEDRDEDMLAELDSASASGYMGASDAMDEDLDNLASRSVGGFEDRMSDDGSASLVGFGEGAGSTLSGPIYHRRPLPSQQGSAAAGTGGAAATLWGLERSSSGLSGEGATSSPNPPHSGATGRRDFATHAAEREAGAETPVSQSAVCERREARMVDGVAFETGGLPTAEAGAPEGRIFVDTTTRGPVPV</sequence>
<reference evidence="2" key="2">
    <citation type="submission" date="2023-05" db="EMBL/GenBank/DDBJ databases">
        <authorList>
            <consortium name="Lawrence Berkeley National Laboratory"/>
            <person name="Steindorff A."/>
            <person name="Hensen N."/>
            <person name="Bonometti L."/>
            <person name="Westerberg I."/>
            <person name="Brannstrom I.O."/>
            <person name="Guillou S."/>
            <person name="Cros-Aarteil S."/>
            <person name="Calhoun S."/>
            <person name="Haridas S."/>
            <person name="Kuo A."/>
            <person name="Mondo S."/>
            <person name="Pangilinan J."/>
            <person name="Riley R."/>
            <person name="Labutti K."/>
            <person name="Andreopoulos B."/>
            <person name="Lipzen A."/>
            <person name="Chen C."/>
            <person name="Yanf M."/>
            <person name="Daum C."/>
            <person name="Ng V."/>
            <person name="Clum A."/>
            <person name="Ohm R."/>
            <person name="Martin F."/>
            <person name="Silar P."/>
            <person name="Natvig D."/>
            <person name="Lalanne C."/>
            <person name="Gautier V."/>
            <person name="Ament-Velasquez S.L."/>
            <person name="Kruys A."/>
            <person name="Hutchinson M.I."/>
            <person name="Powell A.J."/>
            <person name="Barry K."/>
            <person name="Miller A.N."/>
            <person name="Grigoriev I.V."/>
            <person name="Debuchy R."/>
            <person name="Gladieux P."/>
            <person name="Thoren M.H."/>
            <person name="Johannesson H."/>
        </authorList>
    </citation>
    <scope>NUCLEOTIDE SEQUENCE</scope>
    <source>
        <strain evidence="2">CBS 731.68</strain>
    </source>
</reference>
<feature type="compositionally biased region" description="Low complexity" evidence="1">
    <location>
        <begin position="159"/>
        <end position="172"/>
    </location>
</feature>
<feature type="non-terminal residue" evidence="2">
    <location>
        <position position="369"/>
    </location>
</feature>
<feature type="compositionally biased region" description="Polar residues" evidence="1">
    <location>
        <begin position="108"/>
        <end position="124"/>
    </location>
</feature>
<dbReference type="GeneID" id="87824667"/>
<proteinExistence type="predicted"/>
<feature type="region of interest" description="Disordered" evidence="1">
    <location>
        <begin position="1"/>
        <end position="124"/>
    </location>
</feature>
<dbReference type="EMBL" id="MU853227">
    <property type="protein sequence ID" value="KAK4124441.1"/>
    <property type="molecule type" value="Genomic_DNA"/>
</dbReference>
<gene>
    <name evidence="2" type="ORF">N657DRAFT_550782</name>
</gene>
<comment type="caution">
    <text evidence="2">The sequence shown here is derived from an EMBL/GenBank/DDBJ whole genome shotgun (WGS) entry which is preliminary data.</text>
</comment>
<evidence type="ECO:0000256" key="1">
    <source>
        <dbReference type="SAM" id="MobiDB-lite"/>
    </source>
</evidence>
<feature type="compositionally biased region" description="Basic and acidic residues" evidence="1">
    <location>
        <begin position="302"/>
        <end position="316"/>
    </location>
</feature>
<feature type="compositionally biased region" description="Low complexity" evidence="1">
    <location>
        <begin position="258"/>
        <end position="288"/>
    </location>
</feature>
<evidence type="ECO:0000313" key="3">
    <source>
        <dbReference type="Proteomes" id="UP001302602"/>
    </source>
</evidence>
<feature type="region of interest" description="Disordered" evidence="1">
    <location>
        <begin position="343"/>
        <end position="369"/>
    </location>
</feature>
<dbReference type="Proteomes" id="UP001302602">
    <property type="component" value="Unassembled WGS sequence"/>
</dbReference>
<name>A0AAN6U3G2_9PEZI</name>
<dbReference type="RefSeq" id="XP_062648212.1">
    <property type="nucleotide sequence ID" value="XM_062787897.1"/>
</dbReference>
<feature type="region of interest" description="Disordered" evidence="1">
    <location>
        <begin position="154"/>
        <end position="206"/>
    </location>
</feature>